<accession>A0A5M8Q4S4</accession>
<gene>
    <name evidence="1" type="ORF">FQ330_11930</name>
</gene>
<evidence type="ECO:0008006" key="3">
    <source>
        <dbReference type="Google" id="ProtNLM"/>
    </source>
</evidence>
<proteinExistence type="predicted"/>
<evidence type="ECO:0000313" key="1">
    <source>
        <dbReference type="EMBL" id="KAA6430877.1"/>
    </source>
</evidence>
<dbReference type="Proteomes" id="UP000323221">
    <property type="component" value="Unassembled WGS sequence"/>
</dbReference>
<keyword evidence="2" id="KW-1185">Reference proteome</keyword>
<dbReference type="AlphaFoldDB" id="A0A5M8Q4S4"/>
<evidence type="ECO:0000313" key="2">
    <source>
        <dbReference type="Proteomes" id="UP000323221"/>
    </source>
</evidence>
<dbReference type="SUPFAM" id="SSF54909">
    <property type="entry name" value="Dimeric alpha+beta barrel"/>
    <property type="match status" value="1"/>
</dbReference>
<dbReference type="InterPro" id="IPR011008">
    <property type="entry name" value="Dimeric_a/b-barrel"/>
</dbReference>
<dbReference type="Gene3D" id="3.30.70.1060">
    <property type="entry name" value="Dimeric alpha+beta barrel"/>
    <property type="match status" value="1"/>
</dbReference>
<reference evidence="1 2" key="1">
    <citation type="submission" date="2019-08" db="EMBL/GenBank/DDBJ databases">
        <title>Agrococcus lahaulensis sp. nov., isolated from a cold desert of the Indian Himalayas.</title>
        <authorList>
            <person name="Qu J.H."/>
        </authorList>
    </citation>
    <scope>NUCLEOTIDE SEQUENCE [LARGE SCALE GENOMIC DNA]</scope>
    <source>
        <strain evidence="1 2">NS18</strain>
    </source>
</reference>
<protein>
    <recommendedName>
        <fullName evidence="3">YCII-related domain-containing protein</fullName>
    </recommendedName>
</protein>
<dbReference type="OrthoDB" id="3782166at2"/>
<name>A0A5M8Q4S4_9MICO</name>
<organism evidence="1 2">
    <name type="scientific">Agrococcus sediminis</name>
    <dbReference type="NCBI Taxonomy" id="2599924"/>
    <lineage>
        <taxon>Bacteria</taxon>
        <taxon>Bacillati</taxon>
        <taxon>Actinomycetota</taxon>
        <taxon>Actinomycetes</taxon>
        <taxon>Micrococcales</taxon>
        <taxon>Microbacteriaceae</taxon>
        <taxon>Agrococcus</taxon>
    </lineage>
</organism>
<dbReference type="RefSeq" id="WP_146357849.1">
    <property type="nucleotide sequence ID" value="NZ_VOIR01000017.1"/>
</dbReference>
<comment type="caution">
    <text evidence="1">The sequence shown here is derived from an EMBL/GenBank/DDBJ whole genome shotgun (WGS) entry which is preliminary data.</text>
</comment>
<sequence>MADQYLFLIVEPDWDSDAYVGEGAGEQIAAEFPGFEAFERRVAELGARIVAGNALHNRRHGGVVRPGPEGREVEGAVWTDGASLEGDEVISGYYVIEAESEDIARQLAPLVPTGGHIEWRRVFPMG</sequence>
<dbReference type="EMBL" id="VOIR01000017">
    <property type="protein sequence ID" value="KAA6430877.1"/>
    <property type="molecule type" value="Genomic_DNA"/>
</dbReference>